<keyword evidence="3" id="KW-1185">Reference proteome</keyword>
<evidence type="ECO:0000313" key="3">
    <source>
        <dbReference type="Proteomes" id="UP000489600"/>
    </source>
</evidence>
<comment type="caution">
    <text evidence="2">The sequence shown here is derived from an EMBL/GenBank/DDBJ whole genome shotgun (WGS) entry which is preliminary data.</text>
</comment>
<reference evidence="2" key="1">
    <citation type="submission" date="2019-07" db="EMBL/GenBank/DDBJ databases">
        <authorList>
            <person name="Dittberner H."/>
        </authorList>
    </citation>
    <scope>NUCLEOTIDE SEQUENCE [LARGE SCALE GENOMIC DNA]</scope>
</reference>
<dbReference type="Proteomes" id="UP000489600">
    <property type="component" value="Unassembled WGS sequence"/>
</dbReference>
<feature type="region of interest" description="Disordered" evidence="1">
    <location>
        <begin position="1"/>
        <end position="21"/>
    </location>
</feature>
<evidence type="ECO:0000313" key="2">
    <source>
        <dbReference type="EMBL" id="VVB09630.1"/>
    </source>
</evidence>
<dbReference type="EMBL" id="CABITT030000007">
    <property type="protein sequence ID" value="VVB09630.1"/>
    <property type="molecule type" value="Genomic_DNA"/>
</dbReference>
<organism evidence="2 3">
    <name type="scientific">Arabis nemorensis</name>
    <dbReference type="NCBI Taxonomy" id="586526"/>
    <lineage>
        <taxon>Eukaryota</taxon>
        <taxon>Viridiplantae</taxon>
        <taxon>Streptophyta</taxon>
        <taxon>Embryophyta</taxon>
        <taxon>Tracheophyta</taxon>
        <taxon>Spermatophyta</taxon>
        <taxon>Magnoliopsida</taxon>
        <taxon>eudicotyledons</taxon>
        <taxon>Gunneridae</taxon>
        <taxon>Pentapetalae</taxon>
        <taxon>rosids</taxon>
        <taxon>malvids</taxon>
        <taxon>Brassicales</taxon>
        <taxon>Brassicaceae</taxon>
        <taxon>Arabideae</taxon>
        <taxon>Arabis</taxon>
    </lineage>
</organism>
<proteinExistence type="predicted"/>
<name>A0A565C7M2_9BRAS</name>
<gene>
    <name evidence="2" type="ORF">ANE_LOCUS20074</name>
</gene>
<protein>
    <submittedName>
        <fullName evidence="2">Uncharacterized protein</fullName>
    </submittedName>
</protein>
<evidence type="ECO:0000256" key="1">
    <source>
        <dbReference type="SAM" id="MobiDB-lite"/>
    </source>
</evidence>
<accession>A0A565C7M2</accession>
<sequence>MQVEDKGHGMGKGGGRREKDPWWTELGRYGAWDVKGWDAGRWHPVEATIKANTGRSTGHCA</sequence>
<dbReference type="AlphaFoldDB" id="A0A565C7M2"/>